<feature type="region of interest" description="Disordered" evidence="1">
    <location>
        <begin position="1"/>
        <end position="51"/>
    </location>
</feature>
<evidence type="ECO:0000256" key="1">
    <source>
        <dbReference type="SAM" id="MobiDB-lite"/>
    </source>
</evidence>
<dbReference type="HOGENOM" id="CLU_3092326_0_0_5"/>
<protein>
    <submittedName>
        <fullName evidence="2">Uncharacterized protein</fullName>
    </submittedName>
</protein>
<organism evidence="2 3">
    <name type="scientific">Pseudoroseomonas cervicalis ATCC 49957</name>
    <dbReference type="NCBI Taxonomy" id="525371"/>
    <lineage>
        <taxon>Bacteria</taxon>
        <taxon>Pseudomonadati</taxon>
        <taxon>Pseudomonadota</taxon>
        <taxon>Alphaproteobacteria</taxon>
        <taxon>Acetobacterales</taxon>
        <taxon>Roseomonadaceae</taxon>
        <taxon>Roseomonas</taxon>
    </lineage>
</organism>
<feature type="non-terminal residue" evidence="2">
    <location>
        <position position="1"/>
    </location>
</feature>
<name>D5RTW0_9PROT</name>
<reference evidence="2 3" key="1">
    <citation type="submission" date="2010-04" db="EMBL/GenBank/DDBJ databases">
        <authorList>
            <person name="Qin X."/>
            <person name="Bachman B."/>
            <person name="Battles P."/>
            <person name="Bell A."/>
            <person name="Bess C."/>
            <person name="Bickham C."/>
            <person name="Chaboub L."/>
            <person name="Chen D."/>
            <person name="Coyle M."/>
            <person name="Deiros D.R."/>
            <person name="Dinh H."/>
            <person name="Forbes L."/>
            <person name="Fowler G."/>
            <person name="Francisco L."/>
            <person name="Fu Q."/>
            <person name="Gubbala S."/>
            <person name="Hale W."/>
            <person name="Han Y."/>
            <person name="Hemphill L."/>
            <person name="Highlander S.K."/>
            <person name="Hirani K."/>
            <person name="Hogues M."/>
            <person name="Jackson L."/>
            <person name="Jakkamsetti A."/>
            <person name="Javaid M."/>
            <person name="Jiang H."/>
            <person name="Korchina V."/>
            <person name="Kovar C."/>
            <person name="Lara F."/>
            <person name="Lee S."/>
            <person name="Mata R."/>
            <person name="Mathew T."/>
            <person name="Moen C."/>
            <person name="Morales K."/>
            <person name="Munidasa M."/>
            <person name="Nazareth L."/>
            <person name="Ngo R."/>
            <person name="Nguyen L."/>
            <person name="Okwuonu G."/>
            <person name="Ongeri F."/>
            <person name="Patil S."/>
            <person name="Petrosino J."/>
            <person name="Pham C."/>
            <person name="Pham P."/>
            <person name="Pu L.-L."/>
            <person name="Puazo M."/>
            <person name="Raj R."/>
            <person name="Reid J."/>
            <person name="Rouhana J."/>
            <person name="Saada N."/>
            <person name="Shang Y."/>
            <person name="Simmons D."/>
            <person name="Thornton R."/>
            <person name="Warren J."/>
            <person name="Weissenberger G."/>
            <person name="Zhang J."/>
            <person name="Zhang L."/>
            <person name="Zhou C."/>
            <person name="Zhu D."/>
            <person name="Muzny D."/>
            <person name="Worley K."/>
            <person name="Gibbs R."/>
        </authorList>
    </citation>
    <scope>NUCLEOTIDE SEQUENCE [LARGE SCALE GENOMIC DNA]</scope>
    <source>
        <strain evidence="2 3">ATCC 49957</strain>
    </source>
</reference>
<dbReference type="AlphaFoldDB" id="D5RTW0"/>
<keyword evidence="3" id="KW-1185">Reference proteome</keyword>
<proteinExistence type="predicted"/>
<sequence length="51" mass="5914">RSASGRRRRRRCWPPARPTRPAGAPRSPPTTPPAPSRWPGRRRRSTGWSRR</sequence>
<feature type="compositionally biased region" description="Basic residues" evidence="1">
    <location>
        <begin position="39"/>
        <end position="51"/>
    </location>
</feature>
<dbReference type="EMBL" id="ADVL01000858">
    <property type="protein sequence ID" value="EFH09258.1"/>
    <property type="molecule type" value="Genomic_DNA"/>
</dbReference>
<gene>
    <name evidence="2" type="ORF">HMPREF0731_4522</name>
</gene>
<accession>D5RTW0</accession>
<evidence type="ECO:0000313" key="3">
    <source>
        <dbReference type="Proteomes" id="UP000005324"/>
    </source>
</evidence>
<comment type="caution">
    <text evidence="2">The sequence shown here is derived from an EMBL/GenBank/DDBJ whole genome shotgun (WGS) entry which is preliminary data.</text>
</comment>
<feature type="compositionally biased region" description="Pro residues" evidence="1">
    <location>
        <begin position="26"/>
        <end position="36"/>
    </location>
</feature>
<evidence type="ECO:0000313" key="2">
    <source>
        <dbReference type="EMBL" id="EFH09258.1"/>
    </source>
</evidence>
<dbReference type="Proteomes" id="UP000005324">
    <property type="component" value="Unassembled WGS sequence"/>
</dbReference>
<feature type="compositionally biased region" description="Basic residues" evidence="1">
    <location>
        <begin position="1"/>
        <end position="12"/>
    </location>
</feature>